<keyword evidence="1" id="KW-0472">Membrane</keyword>
<comment type="caution">
    <text evidence="2">The sequence shown here is derived from an EMBL/GenBank/DDBJ whole genome shotgun (WGS) entry which is preliminary data.</text>
</comment>
<keyword evidence="1" id="KW-1133">Transmembrane helix</keyword>
<evidence type="ECO:0000256" key="1">
    <source>
        <dbReference type="SAM" id="Phobius"/>
    </source>
</evidence>
<dbReference type="EMBL" id="JAQYXL010000003">
    <property type="protein sequence ID" value="MEN3231890.1"/>
    <property type="molecule type" value="Genomic_DNA"/>
</dbReference>
<accession>A0ABU9ZLK5</accession>
<sequence length="186" mass="20837">MARGPVVDRQVAQARRDADARAAHNRAASAARLATLLRLPPTERFAHLDDADLRPEHRTVLRRSLRPHLPRSRSRLPRLWPRRARLRVWTSRLLTSLLAFEISVPAALALAWAIMAWHNTAHWMVLTRAVQFDVGRANGASESYTAGPGKTIVRYGWDGVPRTTLDLRDGTRVAVVLSSADLRPLP</sequence>
<evidence type="ECO:0000313" key="3">
    <source>
        <dbReference type="Proteomes" id="UP001404845"/>
    </source>
</evidence>
<evidence type="ECO:0000313" key="2">
    <source>
        <dbReference type="EMBL" id="MEN3231890.1"/>
    </source>
</evidence>
<keyword evidence="3" id="KW-1185">Reference proteome</keyword>
<dbReference type="RefSeq" id="WP_345822970.1">
    <property type="nucleotide sequence ID" value="NZ_JAQYXL010000003.1"/>
</dbReference>
<protein>
    <submittedName>
        <fullName evidence="2">Uncharacterized protein</fullName>
    </submittedName>
</protein>
<dbReference type="Proteomes" id="UP001404845">
    <property type="component" value="Unassembled WGS sequence"/>
</dbReference>
<proteinExistence type="predicted"/>
<feature type="transmembrane region" description="Helical" evidence="1">
    <location>
        <begin position="93"/>
        <end position="117"/>
    </location>
</feature>
<gene>
    <name evidence="2" type="ORF">PUR21_30430</name>
</gene>
<name>A0ABU9ZLK5_9HYPH</name>
<keyword evidence="1" id="KW-0812">Transmembrane</keyword>
<organism evidence="2 3">
    <name type="scientific">Methylorubrum rhodesianum</name>
    <dbReference type="NCBI Taxonomy" id="29427"/>
    <lineage>
        <taxon>Bacteria</taxon>
        <taxon>Pseudomonadati</taxon>
        <taxon>Pseudomonadota</taxon>
        <taxon>Alphaproteobacteria</taxon>
        <taxon>Hyphomicrobiales</taxon>
        <taxon>Methylobacteriaceae</taxon>
        <taxon>Methylorubrum</taxon>
    </lineage>
</organism>
<reference evidence="2 3" key="1">
    <citation type="journal article" date="2023" name="PLoS ONE">
        <title>Complete genome assembly of Hawai'i environmental nontuberculous mycobacteria reveals unexpected co-isolation with methylobacteria.</title>
        <authorList>
            <person name="Hendrix J."/>
            <person name="Epperson L.E."/>
            <person name="Tong E.I."/>
            <person name="Chan Y.L."/>
            <person name="Hasan N.A."/>
            <person name="Dawrs S.N."/>
            <person name="Norton G.J."/>
            <person name="Virdi R."/>
            <person name="Crooks J.L."/>
            <person name="Chan E.D."/>
            <person name="Honda J.R."/>
            <person name="Strong M."/>
        </authorList>
    </citation>
    <scope>NUCLEOTIDE SEQUENCE [LARGE SCALE GENOMIC DNA]</scope>
    <source>
        <strain evidence="2 3">NJH_HI01</strain>
    </source>
</reference>